<gene>
    <name evidence="1" type="ORF">SDC9_206630</name>
</gene>
<proteinExistence type="predicted"/>
<reference evidence="1" key="1">
    <citation type="submission" date="2019-08" db="EMBL/GenBank/DDBJ databases">
        <authorList>
            <person name="Kucharzyk K."/>
            <person name="Murdoch R.W."/>
            <person name="Higgins S."/>
            <person name="Loffler F."/>
        </authorList>
    </citation>
    <scope>NUCLEOTIDE SEQUENCE</scope>
</reference>
<name>A0A645JES5_9ZZZZ</name>
<dbReference type="AlphaFoldDB" id="A0A645JES5"/>
<accession>A0A645JES5</accession>
<dbReference type="EMBL" id="VSSQ01132276">
    <property type="protein sequence ID" value="MPN58914.1"/>
    <property type="molecule type" value="Genomic_DNA"/>
</dbReference>
<sequence>MYEKNVPEDVKAKVEEAITKIKDGTIEVTTAYGMAIEDILAIQNSVKPS</sequence>
<evidence type="ECO:0000313" key="1">
    <source>
        <dbReference type="EMBL" id="MPN58914.1"/>
    </source>
</evidence>
<protein>
    <submittedName>
        <fullName evidence="1">Uncharacterized protein</fullName>
    </submittedName>
</protein>
<comment type="caution">
    <text evidence="1">The sequence shown here is derived from an EMBL/GenBank/DDBJ whole genome shotgun (WGS) entry which is preliminary data.</text>
</comment>
<organism evidence="1">
    <name type="scientific">bioreactor metagenome</name>
    <dbReference type="NCBI Taxonomy" id="1076179"/>
    <lineage>
        <taxon>unclassified sequences</taxon>
        <taxon>metagenomes</taxon>
        <taxon>ecological metagenomes</taxon>
    </lineage>
</organism>